<proteinExistence type="predicted"/>
<dbReference type="RefSeq" id="XP_006814143.1">
    <property type="nucleotide sequence ID" value="XM_006814080.1"/>
</dbReference>
<protein>
    <submittedName>
        <fullName evidence="2">Nicotinamide riboside kinase 1-like</fullName>
    </submittedName>
</protein>
<dbReference type="GeneID" id="102804040"/>
<evidence type="ECO:0000313" key="2">
    <source>
        <dbReference type="RefSeq" id="XP_006814143.1"/>
    </source>
</evidence>
<reference evidence="2" key="1">
    <citation type="submission" date="2025-08" db="UniProtKB">
        <authorList>
            <consortium name="RefSeq"/>
        </authorList>
    </citation>
    <scope>IDENTIFICATION</scope>
    <source>
        <tissue evidence="2">Testes</tissue>
    </source>
</reference>
<dbReference type="Proteomes" id="UP000694865">
    <property type="component" value="Unplaced"/>
</dbReference>
<organism evidence="1 2">
    <name type="scientific">Saccoglossus kowalevskii</name>
    <name type="common">Acorn worm</name>
    <dbReference type="NCBI Taxonomy" id="10224"/>
    <lineage>
        <taxon>Eukaryota</taxon>
        <taxon>Metazoa</taxon>
        <taxon>Hemichordata</taxon>
        <taxon>Enteropneusta</taxon>
        <taxon>Harrimaniidae</taxon>
        <taxon>Saccoglossus</taxon>
    </lineage>
</organism>
<accession>A0ABM0M2A2</accession>
<dbReference type="SUPFAM" id="SSF52540">
    <property type="entry name" value="P-loop containing nucleoside triphosphate hydrolases"/>
    <property type="match status" value="1"/>
</dbReference>
<dbReference type="PANTHER" id="PTHR10285">
    <property type="entry name" value="URIDINE KINASE"/>
    <property type="match status" value="1"/>
</dbReference>
<sequence>MERVFSKTLVIGISGVSNGGKTTLATRLAKQIPNAYHLNQDTFFKLEKDILIDKKTGHQRYDDLSAFHLDEMTNAIKQWLDNPSKFVKKENPSLPYVLIFEGILIFNYRPLLTLLSFDLKYFLTLPFEEAKRRRSMRIYEPKDPDGMFDNYVWPMYLKNKLEIEEDIKLQELERLVLSRELPYPQNFDELR</sequence>
<dbReference type="Pfam" id="PF13238">
    <property type="entry name" value="AAA_18"/>
    <property type="match status" value="1"/>
</dbReference>
<dbReference type="Gene3D" id="3.40.50.300">
    <property type="entry name" value="P-loop containing nucleotide triphosphate hydrolases"/>
    <property type="match status" value="1"/>
</dbReference>
<evidence type="ECO:0000313" key="1">
    <source>
        <dbReference type="Proteomes" id="UP000694865"/>
    </source>
</evidence>
<dbReference type="InterPro" id="IPR027417">
    <property type="entry name" value="P-loop_NTPase"/>
</dbReference>
<name>A0ABM0M2A2_SACKO</name>
<gene>
    <name evidence="2" type="primary">LOC102804040</name>
</gene>
<keyword evidence="1" id="KW-1185">Reference proteome</keyword>